<gene>
    <name evidence="6" type="ORF">ACFOOQ_09785</name>
</gene>
<dbReference type="Pfam" id="PF13844">
    <property type="entry name" value="Glyco_transf_41"/>
    <property type="match status" value="2"/>
</dbReference>
<accession>A0ABV7VFL0</accession>
<evidence type="ECO:0000256" key="1">
    <source>
        <dbReference type="ARBA" id="ARBA00004922"/>
    </source>
</evidence>
<evidence type="ECO:0000259" key="5">
    <source>
        <dbReference type="Pfam" id="PF13844"/>
    </source>
</evidence>
<sequence length="602" mass="65654">MTEQDQAAAAALQAATQIHTSGRLDEAAIAYDALLQAGHPQTADILHLFGLLRGQQQQHAAARVLLKRAFAHGRPVKLVFSYAKCLENLKLHKEALALFDEVVATQPNHIPAHQARAAILFEAGRYQEALPSLDIIVAAKPKMVDARVARLFAGGMTCRWLPDEDNEVSALLAAAPPDVAINPFPLAFFTTSAALQRDWVDRRSSTIAQRARQQAAPAAAAAPPDAAGRIRVGYLGYDFRNHAVGHIMAELFELHDRGRFDIRILSCGKDDGSAIHQRYTKIDGFTNLHGLSRAQQEAAIRAAGIDILVDLQGHTVGHFNDMLARRLAPVQIHWIGFPGTIGGGLVDYIIADHRVIPDGAESFYTERIIRLPRCYQPNNRQRAVAESLGRAAYGLPDSGVVFCCFSRPVKIRPALFAAWMDILRSVPDSVLWLYAPQQDTIDNLRRAAAGHGIAPERLVFAGSAEQPQYLARYRAADLMLDTYPYGSHSTGSDTLWAGCPLLTLRGETFPSRVAGSLLTAAGLPQLAVDSLADYTATAIRLGNDPVALAALRRQLQETRLTMPLFDTPQTTRDLEAAFAAVWDLHRRGEPPQHIALPPVTAA</sequence>
<keyword evidence="2" id="KW-0808">Transferase</keyword>
<keyword evidence="7" id="KW-1185">Reference proteome</keyword>
<proteinExistence type="predicted"/>
<dbReference type="InterPro" id="IPR011990">
    <property type="entry name" value="TPR-like_helical_dom_sf"/>
</dbReference>
<feature type="domain" description="O-GlcNAc transferase C-terminal" evidence="5">
    <location>
        <begin position="389"/>
        <end position="574"/>
    </location>
</feature>
<protein>
    <submittedName>
        <fullName evidence="6">Glycosyltransferase</fullName>
    </submittedName>
</protein>
<dbReference type="Gene3D" id="3.40.50.11380">
    <property type="match status" value="1"/>
</dbReference>
<dbReference type="PANTHER" id="PTHR44998">
    <property type="match status" value="1"/>
</dbReference>
<feature type="domain" description="O-GlcNAc transferase C-terminal" evidence="5">
    <location>
        <begin position="226"/>
        <end position="375"/>
    </location>
</feature>
<keyword evidence="3" id="KW-0677">Repeat</keyword>
<reference evidence="7" key="1">
    <citation type="journal article" date="2019" name="Int. J. Syst. Evol. Microbiol.">
        <title>The Global Catalogue of Microorganisms (GCM) 10K type strain sequencing project: providing services to taxonomists for standard genome sequencing and annotation.</title>
        <authorList>
            <consortium name="The Broad Institute Genomics Platform"/>
            <consortium name="The Broad Institute Genome Sequencing Center for Infectious Disease"/>
            <person name="Wu L."/>
            <person name="Ma J."/>
        </authorList>
    </citation>
    <scope>NUCLEOTIDE SEQUENCE [LARGE SCALE GENOMIC DNA]</scope>
    <source>
        <strain evidence="7">KCTC 42182</strain>
    </source>
</reference>
<evidence type="ECO:0000313" key="7">
    <source>
        <dbReference type="Proteomes" id="UP001595711"/>
    </source>
</evidence>
<dbReference type="SUPFAM" id="SSF53756">
    <property type="entry name" value="UDP-Glycosyltransferase/glycogen phosphorylase"/>
    <property type="match status" value="1"/>
</dbReference>
<dbReference type="InterPro" id="IPR029489">
    <property type="entry name" value="OGT/SEC/SPY_C"/>
</dbReference>
<comment type="caution">
    <text evidence="6">The sequence shown here is derived from an EMBL/GenBank/DDBJ whole genome shotgun (WGS) entry which is preliminary data.</text>
</comment>
<dbReference type="Gene3D" id="3.40.50.2000">
    <property type="entry name" value="Glycogen Phosphorylase B"/>
    <property type="match status" value="1"/>
</dbReference>
<evidence type="ECO:0000256" key="4">
    <source>
        <dbReference type="ARBA" id="ARBA00022803"/>
    </source>
</evidence>
<evidence type="ECO:0000256" key="3">
    <source>
        <dbReference type="ARBA" id="ARBA00022737"/>
    </source>
</evidence>
<dbReference type="RefSeq" id="WP_379725144.1">
    <property type="nucleotide sequence ID" value="NZ_JBHRYJ010000001.1"/>
</dbReference>
<dbReference type="Proteomes" id="UP001595711">
    <property type="component" value="Unassembled WGS sequence"/>
</dbReference>
<dbReference type="PANTHER" id="PTHR44998:SF1">
    <property type="entry name" value="UDP-N-ACETYLGLUCOSAMINE--PEPTIDE N-ACETYLGLUCOSAMINYLTRANSFERASE 110 KDA SUBUNIT"/>
    <property type="match status" value="1"/>
</dbReference>
<evidence type="ECO:0000313" key="6">
    <source>
        <dbReference type="EMBL" id="MFC3675833.1"/>
    </source>
</evidence>
<organism evidence="6 7">
    <name type="scientific">Ferrovibrio xuzhouensis</name>
    <dbReference type="NCBI Taxonomy" id="1576914"/>
    <lineage>
        <taxon>Bacteria</taxon>
        <taxon>Pseudomonadati</taxon>
        <taxon>Pseudomonadota</taxon>
        <taxon>Alphaproteobacteria</taxon>
        <taxon>Rhodospirillales</taxon>
        <taxon>Rhodospirillaceae</taxon>
        <taxon>Ferrovibrio</taxon>
    </lineage>
</organism>
<evidence type="ECO:0000256" key="2">
    <source>
        <dbReference type="ARBA" id="ARBA00022679"/>
    </source>
</evidence>
<dbReference type="EMBL" id="JBHRYJ010000001">
    <property type="protein sequence ID" value="MFC3675833.1"/>
    <property type="molecule type" value="Genomic_DNA"/>
</dbReference>
<keyword evidence="4" id="KW-0802">TPR repeat</keyword>
<dbReference type="SUPFAM" id="SSF48452">
    <property type="entry name" value="TPR-like"/>
    <property type="match status" value="1"/>
</dbReference>
<comment type="pathway">
    <text evidence="1">Protein modification; protein glycosylation.</text>
</comment>
<name>A0ABV7VFL0_9PROT</name>
<dbReference type="Gene3D" id="1.25.40.10">
    <property type="entry name" value="Tetratricopeptide repeat domain"/>
    <property type="match status" value="1"/>
</dbReference>